<dbReference type="OrthoDB" id="3266740at2759"/>
<feature type="transmembrane region" description="Helical" evidence="2">
    <location>
        <begin position="58"/>
        <end position="81"/>
    </location>
</feature>
<evidence type="ECO:0008006" key="5">
    <source>
        <dbReference type="Google" id="ProtNLM"/>
    </source>
</evidence>
<dbReference type="AlphaFoldDB" id="A0A1B7NFB5"/>
<evidence type="ECO:0000313" key="4">
    <source>
        <dbReference type="Proteomes" id="UP000092154"/>
    </source>
</evidence>
<feature type="transmembrane region" description="Helical" evidence="2">
    <location>
        <begin position="93"/>
        <end position="117"/>
    </location>
</feature>
<sequence length="297" mass="33421">MRAARPLPTCERPYTSPPHQSRQHQSIRERKTSRRKRLSTFSVSTLFTRPAMPSKFNIFRACIYGAVLTWTLICLAIAAHFQSLLVITDLTRFVPFAIFVCSTSMLILVILLGCGLIRTNNPISTRIELGCLGLLGTFWLALGAFLASSDSENANVECFSSDAETTPIDIPGFSTETYQAQYRVLEAFSLFNVILVWSFLLFLLALAVKHHYRVNRNVWYTAVTSYPWFGKSVSQSKLPAPISSRSRSKGRAYNEKDSEPWGYASRGGDPEWSSQGHKAPARAHTVDKYKRNASPRR</sequence>
<feature type="region of interest" description="Disordered" evidence="1">
    <location>
        <begin position="232"/>
        <end position="297"/>
    </location>
</feature>
<feature type="transmembrane region" description="Helical" evidence="2">
    <location>
        <begin position="187"/>
        <end position="208"/>
    </location>
</feature>
<evidence type="ECO:0000256" key="1">
    <source>
        <dbReference type="SAM" id="MobiDB-lite"/>
    </source>
</evidence>
<dbReference type="InParanoid" id="A0A1B7NFB5"/>
<dbReference type="STRING" id="1314800.A0A1B7NFB5"/>
<keyword evidence="2" id="KW-0472">Membrane</keyword>
<dbReference type="Proteomes" id="UP000092154">
    <property type="component" value="Unassembled WGS sequence"/>
</dbReference>
<keyword evidence="4" id="KW-1185">Reference proteome</keyword>
<feature type="region of interest" description="Disordered" evidence="1">
    <location>
        <begin position="1"/>
        <end position="34"/>
    </location>
</feature>
<reference evidence="3 4" key="1">
    <citation type="submission" date="2016-06" db="EMBL/GenBank/DDBJ databases">
        <title>Comparative genomics of the ectomycorrhizal sister species Rhizopogon vinicolor and Rhizopogon vesiculosus (Basidiomycota: Boletales) reveals a divergence of the mating type B locus.</title>
        <authorList>
            <consortium name="DOE Joint Genome Institute"/>
            <person name="Mujic A.B."/>
            <person name="Kuo A."/>
            <person name="Tritt A."/>
            <person name="Lipzen A."/>
            <person name="Chen C."/>
            <person name="Johnson J."/>
            <person name="Sharma A."/>
            <person name="Barry K."/>
            <person name="Grigoriev I.V."/>
            <person name="Spatafora J.W."/>
        </authorList>
    </citation>
    <scope>NUCLEOTIDE SEQUENCE [LARGE SCALE GENOMIC DNA]</scope>
    <source>
        <strain evidence="3 4">AM-OR11-026</strain>
    </source>
</reference>
<feature type="transmembrane region" description="Helical" evidence="2">
    <location>
        <begin position="129"/>
        <end position="147"/>
    </location>
</feature>
<gene>
    <name evidence="3" type="ORF">K503DRAFT_847149</name>
</gene>
<keyword evidence="2" id="KW-1133">Transmembrane helix</keyword>
<keyword evidence="2" id="KW-0812">Transmembrane</keyword>
<evidence type="ECO:0000313" key="3">
    <source>
        <dbReference type="EMBL" id="OAX43484.1"/>
    </source>
</evidence>
<proteinExistence type="predicted"/>
<name>A0A1B7NFB5_9AGAM</name>
<accession>A0A1B7NFB5</accession>
<evidence type="ECO:0000256" key="2">
    <source>
        <dbReference type="SAM" id="Phobius"/>
    </source>
</evidence>
<protein>
    <recommendedName>
        <fullName evidence="5">MARVEL domain-containing protein</fullName>
    </recommendedName>
</protein>
<organism evidence="3 4">
    <name type="scientific">Rhizopogon vinicolor AM-OR11-026</name>
    <dbReference type="NCBI Taxonomy" id="1314800"/>
    <lineage>
        <taxon>Eukaryota</taxon>
        <taxon>Fungi</taxon>
        <taxon>Dikarya</taxon>
        <taxon>Basidiomycota</taxon>
        <taxon>Agaricomycotina</taxon>
        <taxon>Agaricomycetes</taxon>
        <taxon>Agaricomycetidae</taxon>
        <taxon>Boletales</taxon>
        <taxon>Suillineae</taxon>
        <taxon>Rhizopogonaceae</taxon>
        <taxon>Rhizopogon</taxon>
    </lineage>
</organism>
<dbReference type="EMBL" id="KV448137">
    <property type="protein sequence ID" value="OAX43484.1"/>
    <property type="molecule type" value="Genomic_DNA"/>
</dbReference>